<feature type="transmembrane region" description="Helical" evidence="1">
    <location>
        <begin position="36"/>
        <end position="56"/>
    </location>
</feature>
<reference evidence="3" key="1">
    <citation type="journal article" date="2012" name="Nat. Genet.">
        <title>Lifestyle transitions in plant pathogenic Colletotrichum fungi deciphered by genome and transcriptome analyses.</title>
        <authorList>
            <person name="O'Connell R.J."/>
            <person name="Thon M.R."/>
            <person name="Hacquard S."/>
            <person name="Amyotte S.G."/>
            <person name="Kleemann J."/>
            <person name="Torres M.F."/>
            <person name="Damm U."/>
            <person name="Buiate E.A."/>
            <person name="Epstein L."/>
            <person name="Alkan N."/>
            <person name="Altmueller J."/>
            <person name="Alvarado-Balderrama L."/>
            <person name="Bauser C.A."/>
            <person name="Becker C."/>
            <person name="Birren B.W."/>
            <person name="Chen Z."/>
            <person name="Choi J."/>
            <person name="Crouch J.A."/>
            <person name="Duvick J.P."/>
            <person name="Farman M.A."/>
            <person name="Gan P."/>
            <person name="Heiman D."/>
            <person name="Henrissat B."/>
            <person name="Howard R.J."/>
            <person name="Kabbage M."/>
            <person name="Koch C."/>
            <person name="Kracher B."/>
            <person name="Kubo Y."/>
            <person name="Law A.D."/>
            <person name="Lebrun M.-H."/>
            <person name="Lee Y.-H."/>
            <person name="Miyara I."/>
            <person name="Moore N."/>
            <person name="Neumann U."/>
            <person name="Nordstroem K."/>
            <person name="Panaccione D.G."/>
            <person name="Panstruga R."/>
            <person name="Place M."/>
            <person name="Proctor R.H."/>
            <person name="Prusky D."/>
            <person name="Rech G."/>
            <person name="Reinhardt R."/>
            <person name="Rollins J.A."/>
            <person name="Rounsley S."/>
            <person name="Schardl C.L."/>
            <person name="Schwartz D.C."/>
            <person name="Shenoy N."/>
            <person name="Shirasu K."/>
            <person name="Sikhakolli U.R."/>
            <person name="Stueber K."/>
            <person name="Sukno S.A."/>
            <person name="Sweigard J.A."/>
            <person name="Takano Y."/>
            <person name="Takahara H."/>
            <person name="Trail F."/>
            <person name="van der Does H.C."/>
            <person name="Voll L.M."/>
            <person name="Will I."/>
            <person name="Young S."/>
            <person name="Zeng Q."/>
            <person name="Zhang J."/>
            <person name="Zhou S."/>
            <person name="Dickman M.B."/>
            <person name="Schulze-Lefert P."/>
            <person name="Ver Loren van Themaat E."/>
            <person name="Ma L.-J."/>
            <person name="Vaillancourt L.J."/>
        </authorList>
    </citation>
    <scope>NUCLEOTIDE SEQUENCE [LARGE SCALE GENOMIC DNA]</scope>
    <source>
        <strain evidence="3">IMI 349063</strain>
    </source>
</reference>
<evidence type="ECO:0000313" key="2">
    <source>
        <dbReference type="EMBL" id="CCF42778.1"/>
    </source>
</evidence>
<evidence type="ECO:0000256" key="1">
    <source>
        <dbReference type="SAM" id="Phobius"/>
    </source>
</evidence>
<dbReference type="EMBL" id="CACQ02005641">
    <property type="protein sequence ID" value="CCF42778.1"/>
    <property type="molecule type" value="Genomic_DNA"/>
</dbReference>
<keyword evidence="1" id="KW-0472">Membrane</keyword>
<gene>
    <name evidence="2" type="ORF">CH063_12676</name>
</gene>
<name>H1VRC2_COLHI</name>
<keyword evidence="1" id="KW-0812">Transmembrane</keyword>
<proteinExistence type="predicted"/>
<evidence type="ECO:0000313" key="3">
    <source>
        <dbReference type="Proteomes" id="UP000007174"/>
    </source>
</evidence>
<organism evidence="2 3">
    <name type="scientific">Colletotrichum higginsianum (strain IMI 349063)</name>
    <name type="common">Crucifer anthracnose fungus</name>
    <dbReference type="NCBI Taxonomy" id="759273"/>
    <lineage>
        <taxon>Eukaryota</taxon>
        <taxon>Fungi</taxon>
        <taxon>Dikarya</taxon>
        <taxon>Ascomycota</taxon>
        <taxon>Pezizomycotina</taxon>
        <taxon>Sordariomycetes</taxon>
        <taxon>Hypocreomycetidae</taxon>
        <taxon>Glomerellales</taxon>
        <taxon>Glomerellaceae</taxon>
        <taxon>Colletotrichum</taxon>
        <taxon>Colletotrichum destructivum species complex</taxon>
    </lineage>
</organism>
<sequence length="60" mass="6979">SLASATTRNLDRAERISSDDHLLKLPLLSRECRREYRYLATYCIVVIQLGTWIGLLRCVR</sequence>
<protein>
    <submittedName>
        <fullName evidence="2">Uncharacterized protein</fullName>
    </submittedName>
</protein>
<dbReference type="AlphaFoldDB" id="H1VRC2"/>
<dbReference type="HOGENOM" id="CLU_2948015_0_0_1"/>
<feature type="non-terminal residue" evidence="2">
    <location>
        <position position="60"/>
    </location>
</feature>
<dbReference type="Proteomes" id="UP000007174">
    <property type="component" value="Unassembled WGS sequence"/>
</dbReference>
<keyword evidence="1" id="KW-1133">Transmembrane helix</keyword>
<accession>H1VRC2</accession>